<evidence type="ECO:0000313" key="2">
    <source>
        <dbReference type="Proteomes" id="UP000651475"/>
    </source>
</evidence>
<dbReference type="Proteomes" id="UP000651475">
    <property type="component" value="Unassembled WGS sequence"/>
</dbReference>
<sequence>MKTNKIFPFLLFLAMLLQGCEQVVDLNSIKPDPKLVLNGVVKAGEPVRANLSRTWFHTDGKPNLTIPDADVKLYVNDVFHEQLAFVAPAEEARSGSYEAAYSPSVGDRIRITASAPGYPDIAVVSELPPPMPVAGCRLLAQKSLVVEDDSVRQYSVNYTLELTVKDEPAEANYYLIYGKEFWRGGYGYGYEYGPGYGGGFDGIEINQGDTVYWSSTYIHFSEEPLFKNEVTAFDYIFGTGGSQNNYWGAFSDELIDGRTYAMRLPIGWYGYTLYQSKEDQSILYPKKFRFYLQAISKDYYDYLKTLQELKSGSFTGDLASSGFAEPIRLPSNVEGGTGVLGSVTECIYEWDERDLISFEDPR</sequence>
<dbReference type="RefSeq" id="WP_186930268.1">
    <property type="nucleotide sequence ID" value="NZ_JACOOJ010000021.1"/>
</dbReference>
<keyword evidence="2" id="KW-1185">Reference proteome</keyword>
<dbReference type="PROSITE" id="PS51257">
    <property type="entry name" value="PROKAR_LIPOPROTEIN"/>
    <property type="match status" value="1"/>
</dbReference>
<proteinExistence type="predicted"/>
<gene>
    <name evidence="1" type="ORF">H8S65_12385</name>
</gene>
<organism evidence="1 2">
    <name type="scientific">Parabacteroides hominis</name>
    <dbReference type="NCBI Taxonomy" id="2763057"/>
    <lineage>
        <taxon>Bacteria</taxon>
        <taxon>Pseudomonadati</taxon>
        <taxon>Bacteroidota</taxon>
        <taxon>Bacteroidia</taxon>
        <taxon>Bacteroidales</taxon>
        <taxon>Tannerellaceae</taxon>
        <taxon>Parabacteroides</taxon>
    </lineage>
</organism>
<comment type="caution">
    <text evidence="1">The sequence shown here is derived from an EMBL/GenBank/DDBJ whole genome shotgun (WGS) entry which is preliminary data.</text>
</comment>
<protein>
    <submittedName>
        <fullName evidence="1">DUF4249 domain-containing protein</fullName>
    </submittedName>
</protein>
<reference evidence="1 2" key="1">
    <citation type="submission" date="2020-08" db="EMBL/GenBank/DDBJ databases">
        <title>Genome public.</title>
        <authorList>
            <person name="Liu C."/>
            <person name="Sun Q."/>
        </authorList>
    </citation>
    <scope>NUCLEOTIDE SEQUENCE [LARGE SCALE GENOMIC DNA]</scope>
    <source>
        <strain evidence="1 2">NSJ-79</strain>
    </source>
</reference>
<accession>A0ABR7DR72</accession>
<dbReference type="EMBL" id="JACOOJ010000021">
    <property type="protein sequence ID" value="MBC5633560.1"/>
    <property type="molecule type" value="Genomic_DNA"/>
</dbReference>
<evidence type="ECO:0000313" key="1">
    <source>
        <dbReference type="EMBL" id="MBC5633560.1"/>
    </source>
</evidence>
<dbReference type="Pfam" id="PF14054">
    <property type="entry name" value="DUF4249"/>
    <property type="match status" value="1"/>
</dbReference>
<dbReference type="InterPro" id="IPR025345">
    <property type="entry name" value="DUF4249"/>
</dbReference>
<name>A0ABR7DR72_9BACT</name>